<dbReference type="Gene3D" id="3.40.50.720">
    <property type="entry name" value="NAD(P)-binding Rossmann-like Domain"/>
    <property type="match status" value="1"/>
</dbReference>
<evidence type="ECO:0000313" key="3">
    <source>
        <dbReference type="Proteomes" id="UP000438914"/>
    </source>
</evidence>
<dbReference type="EMBL" id="VUNG01000013">
    <property type="protein sequence ID" value="MST84340.1"/>
    <property type="molecule type" value="Genomic_DNA"/>
</dbReference>
<accession>A0A7K0KFY7</accession>
<reference evidence="2 3" key="1">
    <citation type="submission" date="2019-08" db="EMBL/GenBank/DDBJ databases">
        <title>In-depth cultivation of the pig gut microbiome towards novel bacterial diversity and tailored functional studies.</title>
        <authorList>
            <person name="Wylensek D."/>
            <person name="Hitch T.C.A."/>
            <person name="Clavel T."/>
        </authorList>
    </citation>
    <scope>NUCLEOTIDE SEQUENCE [LARGE SCALE GENOMIC DNA]</scope>
    <source>
        <strain evidence="2 3">LKV-178-WT-2A</strain>
    </source>
</reference>
<dbReference type="InterPro" id="IPR051606">
    <property type="entry name" value="Polyketide_Oxido-like"/>
</dbReference>
<dbReference type="PANTHER" id="PTHR43355">
    <property type="entry name" value="FLAVIN REDUCTASE (NADPH)"/>
    <property type="match status" value="1"/>
</dbReference>
<name>A0A7K0KFY7_9BACT</name>
<feature type="domain" description="NAD(P)-binding" evidence="1">
    <location>
        <begin position="8"/>
        <end position="204"/>
    </location>
</feature>
<dbReference type="GO" id="GO:0016646">
    <property type="term" value="F:oxidoreductase activity, acting on the CH-NH group of donors, NAD or NADP as acceptor"/>
    <property type="evidence" value="ECO:0007669"/>
    <property type="project" value="TreeGrafter"/>
</dbReference>
<dbReference type="InterPro" id="IPR016040">
    <property type="entry name" value="NAD(P)-bd_dom"/>
</dbReference>
<organism evidence="2 3">
    <name type="scientific">Hallella mizrahii</name>
    <dbReference type="NCBI Taxonomy" id="2606637"/>
    <lineage>
        <taxon>Bacteria</taxon>
        <taxon>Pseudomonadati</taxon>
        <taxon>Bacteroidota</taxon>
        <taxon>Bacteroidia</taxon>
        <taxon>Bacteroidales</taxon>
        <taxon>Prevotellaceae</taxon>
        <taxon>Hallella</taxon>
    </lineage>
</organism>
<dbReference type="SUPFAM" id="SSF51735">
    <property type="entry name" value="NAD(P)-binding Rossmann-fold domains"/>
    <property type="match status" value="1"/>
</dbReference>
<protein>
    <submittedName>
        <fullName evidence="2">NAD(P)H-binding protein</fullName>
    </submittedName>
</protein>
<dbReference type="Pfam" id="PF13460">
    <property type="entry name" value="NAD_binding_10"/>
    <property type="match status" value="1"/>
</dbReference>
<evidence type="ECO:0000259" key="1">
    <source>
        <dbReference type="Pfam" id="PF13460"/>
    </source>
</evidence>
<dbReference type="AlphaFoldDB" id="A0A7K0KFY7"/>
<comment type="caution">
    <text evidence="2">The sequence shown here is derived from an EMBL/GenBank/DDBJ whole genome shotgun (WGS) entry which is preliminary data.</text>
</comment>
<evidence type="ECO:0000313" key="2">
    <source>
        <dbReference type="EMBL" id="MST84340.1"/>
    </source>
</evidence>
<dbReference type="CDD" id="cd05244">
    <property type="entry name" value="BVR-B_like_SDR_a"/>
    <property type="match status" value="1"/>
</dbReference>
<dbReference type="Proteomes" id="UP000438914">
    <property type="component" value="Unassembled WGS sequence"/>
</dbReference>
<sequence length="219" mass="23576">MANVVLIGATGFVGSAVLNELLSRGHKVTAVVRNAAKLPKNDNLTAVEEDVANVDAIANIAKGKDAVISAYNPGWNNPQMGKINDENYPKIVEAVKKSGVKRLLIVGGAGTLFVKPGVRVVDTGVIPDAIIDAVRSLGNFYLNYLTKEHDLDWVFFSPAGAFEDADKGKRTGKFRLGKDDLIVDSATGTSHISVQDYAIAMVDELEKPAHHKERFTIGY</sequence>
<dbReference type="PANTHER" id="PTHR43355:SF2">
    <property type="entry name" value="FLAVIN REDUCTASE (NADPH)"/>
    <property type="match status" value="1"/>
</dbReference>
<proteinExistence type="predicted"/>
<dbReference type="InterPro" id="IPR036291">
    <property type="entry name" value="NAD(P)-bd_dom_sf"/>
</dbReference>
<keyword evidence="3" id="KW-1185">Reference proteome</keyword>
<dbReference type="RefSeq" id="WP_154533928.1">
    <property type="nucleotide sequence ID" value="NZ_VUNG01000013.1"/>
</dbReference>
<gene>
    <name evidence="2" type="ORF">FYJ73_06610</name>
</gene>